<dbReference type="InterPro" id="IPR033905">
    <property type="entry name" value="Secretory_peroxidase"/>
</dbReference>
<dbReference type="Proteomes" id="UP001642487">
    <property type="component" value="Chromosome 1"/>
</dbReference>
<reference evidence="13 14" key="1">
    <citation type="submission" date="2024-03" db="EMBL/GenBank/DDBJ databases">
        <authorList>
            <person name="Gkanogiannis A."/>
            <person name="Becerra Lopez-Lavalle L."/>
        </authorList>
    </citation>
    <scope>NUCLEOTIDE SEQUENCE [LARGE SCALE GENOMIC DNA]</scope>
</reference>
<evidence type="ECO:0000256" key="8">
    <source>
        <dbReference type="ARBA" id="ARBA00023002"/>
    </source>
</evidence>
<dbReference type="PRINTS" id="PR00458">
    <property type="entry name" value="PEROXIDASE"/>
</dbReference>
<comment type="subcellular location">
    <subcellularLocation>
        <location evidence="11">Secreted</location>
    </subcellularLocation>
</comment>
<evidence type="ECO:0000256" key="9">
    <source>
        <dbReference type="ARBA" id="ARBA00023004"/>
    </source>
</evidence>
<dbReference type="SUPFAM" id="SSF48113">
    <property type="entry name" value="Heme-dependent peroxidases"/>
    <property type="match status" value="1"/>
</dbReference>
<keyword evidence="11" id="KW-0106">Calcium</keyword>
<keyword evidence="7 11" id="KW-0479">Metal-binding</keyword>
<dbReference type="InterPro" id="IPR000823">
    <property type="entry name" value="Peroxidase_pln"/>
</dbReference>
<dbReference type="InterPro" id="IPR010255">
    <property type="entry name" value="Haem_peroxidase_sf"/>
</dbReference>
<proteinExistence type="inferred from homology"/>
<keyword evidence="8 11" id="KW-0560">Oxidoreductase</keyword>
<dbReference type="InterPro" id="IPR002016">
    <property type="entry name" value="Haem_peroxidase"/>
</dbReference>
<name>A0ABP0XNC5_9ROSI</name>
<sequence length="347" mass="37624">MQTSSQTNLSSILNSLIPMTKLRFNPMLVLVVSIAVLFTFCSILVHGQATRIGFYSNSCPQVESIVASTVRSHFQSDPRIAPGLLRMHFHDCFVRGCDASVLLAGSNSERTAPPNLSLNGFEVIDDAKSQLEAACPGVVSCADILALAARDSVVLTSGLRWSVPTGRRDGTISLASEANNLPGFTDSIDVQKQKFSDKGLNSQDLVTLVGGHTIGTTQCQFFNYRLFNFTNNGPDPSMDPAFVTQMQALCPQNGDGSRRVALDTGSAGRFDTMFFSNLRNGRGVLESDQKLWTDASTRTFVQRFLGLRGVLGLTFNLEFGKSMVKMSNIEVKTGTQGEIRKVCSAVN</sequence>
<dbReference type="PANTHER" id="PTHR31235">
    <property type="entry name" value="PEROXIDASE 25-RELATED"/>
    <property type="match status" value="1"/>
</dbReference>
<dbReference type="PROSITE" id="PS00436">
    <property type="entry name" value="PEROXIDASE_2"/>
    <property type="match status" value="1"/>
</dbReference>
<comment type="function">
    <text evidence="2">Removal of H(2)O(2), oxidation of toxic reductants, biosynthesis and degradation of lignin, suberization, auxin catabolism, response to environmental stresses such as wounding, pathogen attack and oxidative stress. These functions might be dependent on each isozyme/isoform in each plant tissue.</text>
</comment>
<dbReference type="CDD" id="cd00693">
    <property type="entry name" value="secretory_peroxidase"/>
    <property type="match status" value="1"/>
</dbReference>
<dbReference type="EC" id="1.11.1.7" evidence="4 11"/>
<organism evidence="13 14">
    <name type="scientific">Citrullus colocynthis</name>
    <name type="common">colocynth</name>
    <dbReference type="NCBI Taxonomy" id="252529"/>
    <lineage>
        <taxon>Eukaryota</taxon>
        <taxon>Viridiplantae</taxon>
        <taxon>Streptophyta</taxon>
        <taxon>Embryophyta</taxon>
        <taxon>Tracheophyta</taxon>
        <taxon>Spermatophyta</taxon>
        <taxon>Magnoliopsida</taxon>
        <taxon>eudicotyledons</taxon>
        <taxon>Gunneridae</taxon>
        <taxon>Pentapetalae</taxon>
        <taxon>rosids</taxon>
        <taxon>fabids</taxon>
        <taxon>Cucurbitales</taxon>
        <taxon>Cucurbitaceae</taxon>
        <taxon>Benincaseae</taxon>
        <taxon>Citrullus</taxon>
    </lineage>
</organism>
<gene>
    <name evidence="13" type="ORF">CITCOLO1_LOCUS749</name>
</gene>
<dbReference type="PRINTS" id="PR00461">
    <property type="entry name" value="PLPEROXIDASE"/>
</dbReference>
<dbReference type="EMBL" id="OZ021735">
    <property type="protein sequence ID" value="CAK9309207.1"/>
    <property type="molecule type" value="Genomic_DNA"/>
</dbReference>
<evidence type="ECO:0000256" key="6">
    <source>
        <dbReference type="ARBA" id="ARBA00022617"/>
    </source>
</evidence>
<dbReference type="InterPro" id="IPR019794">
    <property type="entry name" value="Peroxidases_AS"/>
</dbReference>
<evidence type="ECO:0000313" key="14">
    <source>
        <dbReference type="Proteomes" id="UP001642487"/>
    </source>
</evidence>
<comment type="similarity">
    <text evidence="11">Belongs to the peroxidase family. Classical plant (class III) peroxidase subfamily.</text>
</comment>
<evidence type="ECO:0000256" key="10">
    <source>
        <dbReference type="ARBA" id="ARBA00023157"/>
    </source>
</evidence>
<dbReference type="InterPro" id="IPR019793">
    <property type="entry name" value="Peroxidases_heam-ligand_BS"/>
</dbReference>
<comment type="cofactor">
    <cofactor evidence="11">
        <name>heme b</name>
        <dbReference type="ChEBI" id="CHEBI:60344"/>
    </cofactor>
    <text evidence="11">Binds 1 heme b (iron(II)-protoporphyrin IX) group per subunit.</text>
</comment>
<comment type="catalytic activity">
    <reaction evidence="1 11">
        <text>2 a phenolic donor + H2O2 = 2 a phenolic radical donor + 2 H2O</text>
        <dbReference type="Rhea" id="RHEA:56136"/>
        <dbReference type="ChEBI" id="CHEBI:15377"/>
        <dbReference type="ChEBI" id="CHEBI:16240"/>
        <dbReference type="ChEBI" id="CHEBI:139520"/>
        <dbReference type="ChEBI" id="CHEBI:139521"/>
        <dbReference type="EC" id="1.11.1.7"/>
    </reaction>
</comment>
<dbReference type="Pfam" id="PF00141">
    <property type="entry name" value="peroxidase"/>
    <property type="match status" value="1"/>
</dbReference>
<evidence type="ECO:0000313" key="13">
    <source>
        <dbReference type="EMBL" id="CAK9309207.1"/>
    </source>
</evidence>
<evidence type="ECO:0000256" key="5">
    <source>
        <dbReference type="ARBA" id="ARBA00022559"/>
    </source>
</evidence>
<feature type="domain" description="Plant heme peroxidase family profile" evidence="12">
    <location>
        <begin position="49"/>
        <end position="347"/>
    </location>
</feature>
<dbReference type="Gene3D" id="1.10.420.10">
    <property type="entry name" value="Peroxidase, domain 2"/>
    <property type="match status" value="1"/>
</dbReference>
<keyword evidence="5 11" id="KW-0575">Peroxidase</keyword>
<comment type="similarity">
    <text evidence="3">Belongs to the peroxidase family. Ascorbate peroxidase subfamily.</text>
</comment>
<protein>
    <recommendedName>
        <fullName evidence="4 11">Peroxidase</fullName>
        <ecNumber evidence="4 11">1.11.1.7</ecNumber>
    </recommendedName>
</protein>
<comment type="cofactor">
    <cofactor evidence="11">
        <name>Ca(2+)</name>
        <dbReference type="ChEBI" id="CHEBI:29108"/>
    </cofactor>
    <text evidence="11">Binds 2 calcium ions per subunit.</text>
</comment>
<keyword evidence="10" id="KW-1015">Disulfide bond</keyword>
<keyword evidence="9 11" id="KW-0408">Iron</keyword>
<dbReference type="PROSITE" id="PS50873">
    <property type="entry name" value="PEROXIDASE_4"/>
    <property type="match status" value="1"/>
</dbReference>
<dbReference type="PROSITE" id="PS00435">
    <property type="entry name" value="PEROXIDASE_1"/>
    <property type="match status" value="1"/>
</dbReference>
<evidence type="ECO:0000256" key="7">
    <source>
        <dbReference type="ARBA" id="ARBA00022723"/>
    </source>
</evidence>
<keyword evidence="14" id="KW-1185">Reference proteome</keyword>
<keyword evidence="11" id="KW-0964">Secreted</keyword>
<evidence type="ECO:0000256" key="4">
    <source>
        <dbReference type="ARBA" id="ARBA00012313"/>
    </source>
</evidence>
<evidence type="ECO:0000259" key="12">
    <source>
        <dbReference type="PROSITE" id="PS50873"/>
    </source>
</evidence>
<evidence type="ECO:0000256" key="11">
    <source>
        <dbReference type="RuleBase" id="RU362060"/>
    </source>
</evidence>
<keyword evidence="11" id="KW-0376">Hydrogen peroxide</keyword>
<evidence type="ECO:0000256" key="1">
    <source>
        <dbReference type="ARBA" id="ARBA00000189"/>
    </source>
</evidence>
<keyword evidence="6 11" id="KW-0349">Heme</keyword>
<evidence type="ECO:0000256" key="3">
    <source>
        <dbReference type="ARBA" id="ARBA00006873"/>
    </source>
</evidence>
<accession>A0ABP0XNC5</accession>
<evidence type="ECO:0000256" key="2">
    <source>
        <dbReference type="ARBA" id="ARBA00002322"/>
    </source>
</evidence>
<dbReference type="Gene3D" id="1.10.520.10">
    <property type="match status" value="1"/>
</dbReference>